<accession>A0ABX9I6K2</accession>
<evidence type="ECO:0000313" key="2">
    <source>
        <dbReference type="Proteomes" id="UP000254492"/>
    </source>
</evidence>
<name>A0ABX9I6K2_9LACO</name>
<evidence type="ECO:0000313" key="1">
    <source>
        <dbReference type="EMBL" id="RDS60142.1"/>
    </source>
</evidence>
<reference evidence="1 2" key="1">
    <citation type="submission" date="2018-07" db="EMBL/GenBank/DDBJ databases">
        <title>Genome-based reclassification of Weissella jogaejeotgali as Weissella thailandensis.</title>
        <authorList>
            <person name="Chun J."/>
            <person name="Kim B.-Y."/>
            <person name="Kwak M.-J."/>
        </authorList>
    </citation>
    <scope>NUCLEOTIDE SEQUENCE [LARGE SCALE GENOMIC DNA]</scope>
    <source>
        <strain evidence="1 2">KCTC 3751</strain>
    </source>
</reference>
<gene>
    <name evidence="1" type="ORF">DWV05_02520</name>
</gene>
<comment type="caution">
    <text evidence="1">The sequence shown here is derived from an EMBL/GenBank/DDBJ whole genome shotgun (WGS) entry which is preliminary data.</text>
</comment>
<dbReference type="Proteomes" id="UP000254492">
    <property type="component" value="Unassembled WGS sequence"/>
</dbReference>
<keyword evidence="2" id="KW-1185">Reference proteome</keyword>
<sequence length="76" mass="8774">MMDFKYIAVDLGRQRILIVANSMAELNRFILSQRGQMVIQKQAVWIYRIDSQTLNQVQQKMAQTGASFGQLVRPTE</sequence>
<protein>
    <recommendedName>
        <fullName evidence="3">Transposase IS111A/IS1328/IS1533 N-terminal domain-containing protein</fullName>
    </recommendedName>
</protein>
<proteinExistence type="predicted"/>
<dbReference type="RefSeq" id="WP_115470543.1">
    <property type="nucleotide sequence ID" value="NZ_BJEC01000002.1"/>
</dbReference>
<dbReference type="EMBL" id="QRAY01000003">
    <property type="protein sequence ID" value="RDS60142.1"/>
    <property type="molecule type" value="Genomic_DNA"/>
</dbReference>
<organism evidence="1 2">
    <name type="scientific">Weissella thailandensis</name>
    <dbReference type="NCBI Taxonomy" id="89061"/>
    <lineage>
        <taxon>Bacteria</taxon>
        <taxon>Bacillati</taxon>
        <taxon>Bacillota</taxon>
        <taxon>Bacilli</taxon>
        <taxon>Lactobacillales</taxon>
        <taxon>Lactobacillaceae</taxon>
        <taxon>Weissella</taxon>
    </lineage>
</organism>
<evidence type="ECO:0008006" key="3">
    <source>
        <dbReference type="Google" id="ProtNLM"/>
    </source>
</evidence>